<dbReference type="AlphaFoldDB" id="A0A6A3MIR3"/>
<evidence type="ECO:0000256" key="1">
    <source>
        <dbReference type="SAM" id="MobiDB-lite"/>
    </source>
</evidence>
<feature type="region of interest" description="Disordered" evidence="1">
    <location>
        <begin position="1"/>
        <end position="26"/>
    </location>
</feature>
<gene>
    <name evidence="3" type="ORF">PR001_g10583</name>
</gene>
<protein>
    <recommendedName>
        <fullName evidence="2">ZSWIM1/3 RNaseH-like domain-containing protein</fullName>
    </recommendedName>
</protein>
<dbReference type="PANTHER" id="PTHR31569:SF4">
    <property type="entry name" value="SWIM-TYPE DOMAIN-CONTAINING PROTEIN"/>
    <property type="match status" value="1"/>
</dbReference>
<evidence type="ECO:0000313" key="4">
    <source>
        <dbReference type="Proteomes" id="UP000429607"/>
    </source>
</evidence>
<evidence type="ECO:0000313" key="3">
    <source>
        <dbReference type="EMBL" id="KAE9032487.1"/>
    </source>
</evidence>
<organism evidence="3 4">
    <name type="scientific">Phytophthora rubi</name>
    <dbReference type="NCBI Taxonomy" id="129364"/>
    <lineage>
        <taxon>Eukaryota</taxon>
        <taxon>Sar</taxon>
        <taxon>Stramenopiles</taxon>
        <taxon>Oomycota</taxon>
        <taxon>Peronosporomycetes</taxon>
        <taxon>Peronosporales</taxon>
        <taxon>Peronosporaceae</taxon>
        <taxon>Phytophthora</taxon>
    </lineage>
</organism>
<accession>A0A6A3MIR3</accession>
<dbReference type="Pfam" id="PF21056">
    <property type="entry name" value="ZSWIM1-3_RNaseH-like"/>
    <property type="match status" value="1"/>
</dbReference>
<reference evidence="3 4" key="1">
    <citation type="submission" date="2018-09" db="EMBL/GenBank/DDBJ databases">
        <title>Genomic investigation of the strawberry pathogen Phytophthora fragariae indicates pathogenicity is determined by transcriptional variation in three key races.</title>
        <authorList>
            <person name="Adams T.M."/>
            <person name="Armitage A.D."/>
            <person name="Sobczyk M.K."/>
            <person name="Bates H.J."/>
            <person name="Dunwell J.M."/>
            <person name="Nellist C.F."/>
            <person name="Harrison R.J."/>
        </authorList>
    </citation>
    <scope>NUCLEOTIDE SEQUENCE [LARGE SCALE GENOMIC DNA]</scope>
    <source>
        <strain evidence="3 4">SCRP249</strain>
    </source>
</reference>
<dbReference type="InterPro" id="IPR052579">
    <property type="entry name" value="Zinc_finger_SWIM"/>
</dbReference>
<dbReference type="PANTHER" id="PTHR31569">
    <property type="entry name" value="SWIM-TYPE DOMAIN-CONTAINING PROTEIN"/>
    <property type="match status" value="1"/>
</dbReference>
<dbReference type="Proteomes" id="UP000429607">
    <property type="component" value="Unassembled WGS sequence"/>
</dbReference>
<dbReference type="EMBL" id="QXFV01000626">
    <property type="protein sequence ID" value="KAE9032487.1"/>
    <property type="molecule type" value="Genomic_DNA"/>
</dbReference>
<evidence type="ECO:0000259" key="2">
    <source>
        <dbReference type="Pfam" id="PF21056"/>
    </source>
</evidence>
<dbReference type="InterPro" id="IPR048324">
    <property type="entry name" value="ZSWIM1-3_RNaseH-like"/>
</dbReference>
<proteinExistence type="predicted"/>
<name>A0A6A3MIR3_9STRA</name>
<feature type="compositionally biased region" description="Basic and acidic residues" evidence="1">
    <location>
        <begin position="15"/>
        <end position="24"/>
    </location>
</feature>
<sequence length="202" mass="22502">MEEKPIPHATQAVLDKQREDEGRPNEVALVATSPRTNEGTMDGDDVDASHGLANATNWLARCDDGGDGHREVNDDDYVNAGNSAKVVVDSTSKVVQAVVFQSARMKRLFEAFPEVVLVDTTHGTNRNGYKLFSFVFYHVFGKGQYVQHVLLLNETKPNLNVAVSFFKENNPAWRKIRVFISDKAFHDKAVLQAAFPDARQLL</sequence>
<feature type="domain" description="ZSWIM1/3 RNaseH-like" evidence="2">
    <location>
        <begin position="79"/>
        <end position="201"/>
    </location>
</feature>
<comment type="caution">
    <text evidence="3">The sequence shown here is derived from an EMBL/GenBank/DDBJ whole genome shotgun (WGS) entry which is preliminary data.</text>
</comment>